<comment type="caution">
    <text evidence="2">The sequence shown here is derived from an EMBL/GenBank/DDBJ whole genome shotgun (WGS) entry which is preliminary data.</text>
</comment>
<organism evidence="2 3">
    <name type="scientific">Chelatococcus caeni</name>
    <dbReference type="NCBI Taxonomy" id="1348468"/>
    <lineage>
        <taxon>Bacteria</taxon>
        <taxon>Pseudomonadati</taxon>
        <taxon>Pseudomonadota</taxon>
        <taxon>Alphaproteobacteria</taxon>
        <taxon>Hyphomicrobiales</taxon>
        <taxon>Chelatococcaceae</taxon>
        <taxon>Chelatococcus</taxon>
    </lineage>
</organism>
<dbReference type="InterPro" id="IPR011335">
    <property type="entry name" value="Restrct_endonuc-II-like"/>
</dbReference>
<reference evidence="2 3" key="1">
    <citation type="submission" date="2020-08" db="EMBL/GenBank/DDBJ databases">
        <title>Genomic Encyclopedia of Type Strains, Phase IV (KMG-IV): sequencing the most valuable type-strain genomes for metagenomic binning, comparative biology and taxonomic classification.</title>
        <authorList>
            <person name="Goeker M."/>
        </authorList>
    </citation>
    <scope>NUCLEOTIDE SEQUENCE [LARGE SCALE GENOMIC DNA]</scope>
    <source>
        <strain evidence="2 3">DSM 103737</strain>
    </source>
</reference>
<accession>A0A840C050</accession>
<dbReference type="Pfam" id="PF09588">
    <property type="entry name" value="YqaJ"/>
    <property type="match status" value="1"/>
</dbReference>
<keyword evidence="3" id="KW-1185">Reference proteome</keyword>
<dbReference type="Gene3D" id="3.90.320.10">
    <property type="match status" value="1"/>
</dbReference>
<dbReference type="InterPro" id="IPR011604">
    <property type="entry name" value="PDDEXK-like_dom_sf"/>
</dbReference>
<dbReference type="RefSeq" id="WP_183316699.1">
    <property type="nucleotide sequence ID" value="NZ_JACIEN010000002.1"/>
</dbReference>
<dbReference type="AlphaFoldDB" id="A0A840C050"/>
<dbReference type="EMBL" id="JACIEN010000002">
    <property type="protein sequence ID" value="MBB4017342.1"/>
    <property type="molecule type" value="Genomic_DNA"/>
</dbReference>
<protein>
    <recommendedName>
        <fullName evidence="1">YqaJ viral recombinase domain-containing protein</fullName>
    </recommendedName>
</protein>
<dbReference type="Proteomes" id="UP000577362">
    <property type="component" value="Unassembled WGS sequence"/>
</dbReference>
<gene>
    <name evidence="2" type="ORF">GGR16_002371</name>
</gene>
<name>A0A840C050_9HYPH</name>
<evidence type="ECO:0000313" key="2">
    <source>
        <dbReference type="EMBL" id="MBB4017342.1"/>
    </source>
</evidence>
<sequence length="329" mass="36697">MKPERLSAAALLNLAAKKRGTEVLKIASHDSWLGNRRQDVTASTIGALLGVHEYQTAYGLWALKAGLVQADPEETPAMRRGRLLEPVGIKLLGEERPTWQIMANPVPGGVYLRDPARRIGATPDAFAVDPERPGFGIVQFKSVEPGIFRQKWREPDTDEIEPPLWIAVQAIVEAELAGASWACVAPLVVSYGIDIYPVEVPLHAGIVKRVGDVVADFWRRVAERDAPDPDYGRDGELIASLYREDNGLEKDLSRDNMMPVILQERSQLKAEIKQRESRIGEIENEIKAKLGEYERAYVPGWKVEWSTINRAGYAVKPTTYRRLNLKAIA</sequence>
<evidence type="ECO:0000313" key="3">
    <source>
        <dbReference type="Proteomes" id="UP000577362"/>
    </source>
</evidence>
<evidence type="ECO:0000259" key="1">
    <source>
        <dbReference type="Pfam" id="PF09588"/>
    </source>
</evidence>
<feature type="domain" description="YqaJ viral recombinase" evidence="1">
    <location>
        <begin position="32"/>
        <end position="161"/>
    </location>
</feature>
<dbReference type="InterPro" id="IPR019080">
    <property type="entry name" value="YqaJ_viral_recombinase"/>
</dbReference>
<dbReference type="SUPFAM" id="SSF52980">
    <property type="entry name" value="Restriction endonuclease-like"/>
    <property type="match status" value="1"/>
</dbReference>
<proteinExistence type="predicted"/>